<dbReference type="EMBL" id="LQMQ01000047">
    <property type="protein sequence ID" value="KUO40166.1"/>
    <property type="molecule type" value="Genomic_DNA"/>
</dbReference>
<organism evidence="1 2">
    <name type="scientific">Hadarchaeum yellowstonense</name>
    <dbReference type="NCBI Taxonomy" id="1776334"/>
    <lineage>
        <taxon>Archaea</taxon>
        <taxon>Methanobacteriati</taxon>
        <taxon>Candidatus Hadarchaeota</taxon>
        <taxon>Candidatus Hadarchaeia</taxon>
        <taxon>Candidatus Hadarchaeales</taxon>
        <taxon>Candidatus Hadarchaeaceae</taxon>
        <taxon>Candidatus Hadarchaeum</taxon>
    </lineage>
</organism>
<dbReference type="AlphaFoldDB" id="A0A147JUH5"/>
<gene>
    <name evidence="1" type="ORF">APZ16_07065</name>
</gene>
<protein>
    <recommendedName>
        <fullName evidence="3">ArnR1-like winged helix-turn-helix domain-containing protein</fullName>
    </recommendedName>
</protein>
<reference evidence="1 2" key="1">
    <citation type="journal article" date="2016" name="Nat. Microbiol.">
        <title>Genomic inference of the metabolism of cosmopolitan subsurface Archaea, Hadesarchaea.</title>
        <authorList>
            <person name="Baker B.J."/>
            <person name="Saw J.H."/>
            <person name="Lind A.E."/>
            <person name="Lazar C.S."/>
            <person name="Hinrichs K.-U."/>
            <person name="Teske A.P."/>
            <person name="Ettema T.J."/>
        </authorList>
    </citation>
    <scope>NUCLEOTIDE SEQUENCE [LARGE SCALE GENOMIC DNA]</scope>
</reference>
<comment type="caution">
    <text evidence="1">The sequence shown here is derived from an EMBL/GenBank/DDBJ whole genome shotgun (WGS) entry which is preliminary data.</text>
</comment>
<dbReference type="InterPro" id="IPR036388">
    <property type="entry name" value="WH-like_DNA-bd_sf"/>
</dbReference>
<accession>A0A147JUH5</accession>
<sequence>MGVAEDINWLKADEDGVGKVFTIIASKGGLKLRELKELYGSEDWWPVKAYVSSLIARGLVAEMEGIYRLTEDGKKVFESFKAMEVVKAI</sequence>
<dbReference type="Proteomes" id="UP000074294">
    <property type="component" value="Unassembled WGS sequence"/>
</dbReference>
<dbReference type="STRING" id="1776334.APZ16_07065"/>
<name>A0A147JUH5_HADYE</name>
<evidence type="ECO:0000313" key="2">
    <source>
        <dbReference type="Proteomes" id="UP000074294"/>
    </source>
</evidence>
<proteinExistence type="predicted"/>
<evidence type="ECO:0000313" key="1">
    <source>
        <dbReference type="EMBL" id="KUO40166.1"/>
    </source>
</evidence>
<dbReference type="Gene3D" id="1.10.10.10">
    <property type="entry name" value="Winged helix-like DNA-binding domain superfamily/Winged helix DNA-binding domain"/>
    <property type="match status" value="1"/>
</dbReference>
<evidence type="ECO:0008006" key="3">
    <source>
        <dbReference type="Google" id="ProtNLM"/>
    </source>
</evidence>